<evidence type="ECO:0000256" key="1">
    <source>
        <dbReference type="SAM" id="MobiDB-lite"/>
    </source>
</evidence>
<evidence type="ECO:0000313" key="3">
    <source>
        <dbReference type="Proteomes" id="UP000717585"/>
    </source>
</evidence>
<feature type="compositionally biased region" description="Low complexity" evidence="1">
    <location>
        <begin position="35"/>
        <end position="45"/>
    </location>
</feature>
<name>A0A8J6AZ94_9EUKA</name>
<proteinExistence type="predicted"/>
<sequence>MNPGIPNAKTRRRASVSFQLDGIQVFPEKQRRHSTAAPSFTSAAAKQHRRSHSVNENQIRGRVIGVSPTIPVVDPTSPLVRRTARSLTVAGFTDKELRRLFHLSQKELREMRRPDPSDAGRINVGVAAPSLNALFTDHGTFMLSNPREKRPDRAKSAPSRRQQAQPPSPVQHPSRGLRRFRLDEPGPIDRIEAIVVPILGLY</sequence>
<reference evidence="2" key="1">
    <citation type="submission" date="2021-05" db="EMBL/GenBank/DDBJ databases">
        <title>A free-living protist that lacks canonical eukaryotic 1 DNA replication and segregation systems.</title>
        <authorList>
            <person name="Salas-Leiva D.E."/>
            <person name="Tromer E.C."/>
            <person name="Curtis B.A."/>
            <person name="Jerlstrom-Hultqvist J."/>
            <person name="Kolisko M."/>
            <person name="Yi Z."/>
            <person name="Salas-Leiva J.S."/>
            <person name="Gallot-Lavallee L."/>
            <person name="Kops G.J.P.L."/>
            <person name="Archibald J.M."/>
            <person name="Simpson A.G.B."/>
            <person name="Roger A.J."/>
        </authorList>
    </citation>
    <scope>NUCLEOTIDE SEQUENCE</scope>
    <source>
        <strain evidence="2">BICM</strain>
    </source>
</reference>
<comment type="caution">
    <text evidence="2">The sequence shown here is derived from an EMBL/GenBank/DDBJ whole genome shotgun (WGS) entry which is preliminary data.</text>
</comment>
<gene>
    <name evidence="2" type="ORF">J8273_0252</name>
</gene>
<feature type="region of interest" description="Disordered" evidence="1">
    <location>
        <begin position="28"/>
        <end position="54"/>
    </location>
</feature>
<keyword evidence="3" id="KW-1185">Reference proteome</keyword>
<organism evidence="2 3">
    <name type="scientific">Carpediemonas membranifera</name>
    <dbReference type="NCBI Taxonomy" id="201153"/>
    <lineage>
        <taxon>Eukaryota</taxon>
        <taxon>Metamonada</taxon>
        <taxon>Carpediemonas-like organisms</taxon>
        <taxon>Carpediemonas</taxon>
    </lineage>
</organism>
<dbReference type="EMBL" id="JAHDYR010000012">
    <property type="protein sequence ID" value="KAG9395040.1"/>
    <property type="molecule type" value="Genomic_DNA"/>
</dbReference>
<protein>
    <submittedName>
        <fullName evidence="2">Uncharacterized protein</fullName>
    </submittedName>
</protein>
<dbReference type="AlphaFoldDB" id="A0A8J6AZ94"/>
<accession>A0A8J6AZ94</accession>
<feature type="region of interest" description="Disordered" evidence="1">
    <location>
        <begin position="141"/>
        <end position="182"/>
    </location>
</feature>
<evidence type="ECO:0000313" key="2">
    <source>
        <dbReference type="EMBL" id="KAG9395040.1"/>
    </source>
</evidence>
<feature type="compositionally biased region" description="Basic and acidic residues" evidence="1">
    <location>
        <begin position="146"/>
        <end position="155"/>
    </location>
</feature>
<dbReference type="Proteomes" id="UP000717585">
    <property type="component" value="Unassembled WGS sequence"/>
</dbReference>
<feature type="compositionally biased region" description="Low complexity" evidence="1">
    <location>
        <begin position="156"/>
        <end position="165"/>
    </location>
</feature>